<gene>
    <name evidence="6" type="primary">algD</name>
    <name evidence="6" type="ORF">L21_0534</name>
</gene>
<dbReference type="AlphaFoldDB" id="A0A1M4MIF3"/>
<dbReference type="GO" id="GO:0051287">
    <property type="term" value="F:NAD binding"/>
    <property type="evidence" value="ECO:0007669"/>
    <property type="project" value="InterPro"/>
</dbReference>
<evidence type="ECO:0000256" key="3">
    <source>
        <dbReference type="ARBA" id="ARBA00030172"/>
    </source>
</evidence>
<evidence type="ECO:0000259" key="5">
    <source>
        <dbReference type="Pfam" id="PF03721"/>
    </source>
</evidence>
<comment type="catalytic activity">
    <reaction evidence="4">
        <text>UDP-N-acetyl-alpha-D-mannosamine + 2 NAD(+) + H2O = UDP-N-acetyl-alpha-D-mannosaminouronate + 2 NADH + 3 H(+)</text>
        <dbReference type="Rhea" id="RHEA:25780"/>
        <dbReference type="ChEBI" id="CHEBI:15377"/>
        <dbReference type="ChEBI" id="CHEBI:15378"/>
        <dbReference type="ChEBI" id="CHEBI:57540"/>
        <dbReference type="ChEBI" id="CHEBI:57945"/>
        <dbReference type="ChEBI" id="CHEBI:68623"/>
        <dbReference type="ChEBI" id="CHEBI:70731"/>
        <dbReference type="EC" id="1.1.1.336"/>
    </reaction>
</comment>
<name>A0A1M4MIF3_9EURY</name>
<organism evidence="6 7">
    <name type="scientific">Methanoculleus chikugoensis</name>
    <dbReference type="NCBI Taxonomy" id="118126"/>
    <lineage>
        <taxon>Archaea</taxon>
        <taxon>Methanobacteriati</taxon>
        <taxon>Methanobacteriota</taxon>
        <taxon>Stenosarchaea group</taxon>
        <taxon>Methanomicrobia</taxon>
        <taxon>Methanomicrobiales</taxon>
        <taxon>Methanomicrobiaceae</taxon>
        <taxon>Methanoculleus</taxon>
    </lineage>
</organism>
<dbReference type="STRING" id="118126.L21_0534"/>
<dbReference type="InterPro" id="IPR028359">
    <property type="entry name" value="UDP_ManNAc/GlcNAc_DH"/>
</dbReference>
<dbReference type="EMBL" id="FMID01000014">
    <property type="protein sequence ID" value="SCL74653.1"/>
    <property type="molecule type" value="Genomic_DNA"/>
</dbReference>
<dbReference type="InterPro" id="IPR001732">
    <property type="entry name" value="UDP-Glc/GDP-Man_DH_N"/>
</dbReference>
<dbReference type="PROSITE" id="PS51257">
    <property type="entry name" value="PROKAR_LIPOPROTEIN"/>
    <property type="match status" value="1"/>
</dbReference>
<evidence type="ECO:0000256" key="4">
    <source>
        <dbReference type="ARBA" id="ARBA00049130"/>
    </source>
</evidence>
<dbReference type="InterPro" id="IPR036291">
    <property type="entry name" value="NAD(P)-bd_dom_sf"/>
</dbReference>
<protein>
    <recommendedName>
        <fullName evidence="2">UDP-N-acetyl-D-mannosamine dehydrogenase</fullName>
        <ecNumber evidence="1">1.1.1.336</ecNumber>
    </recommendedName>
    <alternativeName>
        <fullName evidence="3">UDP-ManNAc 6-dehydrogenase</fullName>
    </alternativeName>
</protein>
<dbReference type="PIRSF" id="PIRSF500136">
    <property type="entry name" value="UDP_ManNAc_DH"/>
    <property type="match status" value="1"/>
</dbReference>
<dbReference type="Pfam" id="PF03721">
    <property type="entry name" value="UDPG_MGDP_dh_N"/>
    <property type="match status" value="1"/>
</dbReference>
<dbReference type="Gene3D" id="3.40.50.720">
    <property type="entry name" value="NAD(P)-binding Rossmann-like Domain"/>
    <property type="match status" value="1"/>
</dbReference>
<sequence length="134" mass="13434">MRITVVGGGYVGLVTGACFAELGHTVDIVEIDAGKAAAINAGRAPIHERGLDALLERHAGKRLRAGTDYDPVAAADLSFICVGTPPAADGSADLSMVAAASRSIGEALRDGNGLHTVVVKSTVPPGTTESGASI</sequence>
<dbReference type="PANTHER" id="PTHR43750:SF3">
    <property type="entry name" value="UDP-GLUCOSE 6-DEHYDROGENASE TUAD"/>
    <property type="match status" value="1"/>
</dbReference>
<dbReference type="GO" id="GO:0000271">
    <property type="term" value="P:polysaccharide biosynthetic process"/>
    <property type="evidence" value="ECO:0007669"/>
    <property type="project" value="InterPro"/>
</dbReference>
<dbReference type="SUPFAM" id="SSF51735">
    <property type="entry name" value="NAD(P)-binding Rossmann-fold domains"/>
    <property type="match status" value="1"/>
</dbReference>
<evidence type="ECO:0000256" key="2">
    <source>
        <dbReference type="ARBA" id="ARBA00016796"/>
    </source>
</evidence>
<accession>A0A1M4MIF3</accession>
<dbReference type="GO" id="GO:0089714">
    <property type="term" value="F:UDP-N-acetyl-D-mannosamine dehydrogenase activity"/>
    <property type="evidence" value="ECO:0007669"/>
    <property type="project" value="UniProtKB-EC"/>
</dbReference>
<evidence type="ECO:0000256" key="1">
    <source>
        <dbReference type="ARBA" id="ARBA00012935"/>
    </source>
</evidence>
<dbReference type="Proteomes" id="UP000184671">
    <property type="component" value="Unassembled WGS sequence"/>
</dbReference>
<evidence type="ECO:0000313" key="6">
    <source>
        <dbReference type="EMBL" id="SCL74653.1"/>
    </source>
</evidence>
<dbReference type="InterPro" id="IPR017476">
    <property type="entry name" value="UDP-Glc/GDP-Man"/>
</dbReference>
<reference evidence="6 7" key="1">
    <citation type="submission" date="2016-08" db="EMBL/GenBank/DDBJ databases">
        <authorList>
            <person name="Seilhamer J.J."/>
        </authorList>
    </citation>
    <scope>NUCLEOTIDE SEQUENCE [LARGE SCALE GENOMIC DNA]</scope>
    <source>
        <strain evidence="6">L21-II-0</strain>
    </source>
</reference>
<dbReference type="RefSeq" id="WP_074368943.1">
    <property type="nucleotide sequence ID" value="NZ_FMID01000014.1"/>
</dbReference>
<dbReference type="EC" id="1.1.1.336" evidence="1"/>
<feature type="domain" description="UDP-glucose/GDP-mannose dehydrogenase N-terminal" evidence="5">
    <location>
        <begin position="1"/>
        <end position="129"/>
    </location>
</feature>
<evidence type="ECO:0000313" key="7">
    <source>
        <dbReference type="Proteomes" id="UP000184671"/>
    </source>
</evidence>
<proteinExistence type="predicted"/>
<dbReference type="PANTHER" id="PTHR43750">
    <property type="entry name" value="UDP-GLUCOSE 6-DEHYDROGENASE TUAD"/>
    <property type="match status" value="1"/>
</dbReference>
<keyword evidence="6" id="KW-0560">Oxidoreductase</keyword>
<dbReference type="GO" id="GO:0016628">
    <property type="term" value="F:oxidoreductase activity, acting on the CH-CH group of donors, NAD or NADP as acceptor"/>
    <property type="evidence" value="ECO:0007669"/>
    <property type="project" value="InterPro"/>
</dbReference>
<dbReference type="PIRSF" id="PIRSF000124">
    <property type="entry name" value="UDPglc_GDPman_dh"/>
    <property type="match status" value="1"/>
</dbReference>